<dbReference type="KEGG" id="ams:AMIS_56780"/>
<sequence length="415" mass="45000">MTPPALASPTERPRPGGVVVLAFIATLAGRFVLTRLGLEVPILNDVRVLLYLCLILCLLLESHRIGRTAAAGGYCLLPIFGLLGYQILSASWAPSNAVTGPMIGDLAATAFLILVYYFLARWDRDHVTRMTLHLFHIAAWLYFLAAASGRGHASNGRWAALGGGPNVFVRVMILGCITSLYLYARSGQKLYWLAPIPAFLFGALASGSRGGMAALGITAVVAVLAIRPSLRWNKIAKPLGFLVVLSIMVALTAGRVIADFVQTRFVEATVGQGYTSDRDVLFSWALRLFWQRPLLGTGINGFHAIANLGEGERYVHNLPLSVAAEGGFVGLSLLGLAWFGLWHAYIRTPRTERSLEARASAYCGIYIGGTSLFSGDYFDARIMWIMLVLAAVRPARRRGARAPADVSHPWSRVST</sequence>
<feature type="domain" description="O-antigen ligase-related" evidence="6">
    <location>
        <begin position="199"/>
        <end position="334"/>
    </location>
</feature>
<keyword evidence="3 5" id="KW-1133">Transmembrane helix</keyword>
<accession>I0HD11</accession>
<dbReference type="InterPro" id="IPR051533">
    <property type="entry name" value="WaaL-like"/>
</dbReference>
<dbReference type="GO" id="GO:0016020">
    <property type="term" value="C:membrane"/>
    <property type="evidence" value="ECO:0007669"/>
    <property type="project" value="UniProtKB-SubCell"/>
</dbReference>
<organism evidence="7 8">
    <name type="scientific">Actinoplanes missouriensis (strain ATCC 14538 / DSM 43046 / CBS 188.64 / JCM 3121 / NBRC 102363 / NCIMB 12654 / NRRL B-3342 / UNCC 431)</name>
    <dbReference type="NCBI Taxonomy" id="512565"/>
    <lineage>
        <taxon>Bacteria</taxon>
        <taxon>Bacillati</taxon>
        <taxon>Actinomycetota</taxon>
        <taxon>Actinomycetes</taxon>
        <taxon>Micromonosporales</taxon>
        <taxon>Micromonosporaceae</taxon>
        <taxon>Actinoplanes</taxon>
    </lineage>
</organism>
<evidence type="ECO:0000256" key="4">
    <source>
        <dbReference type="ARBA" id="ARBA00023136"/>
    </source>
</evidence>
<feature type="transmembrane region" description="Helical" evidence="5">
    <location>
        <begin position="18"/>
        <end position="36"/>
    </location>
</feature>
<dbReference type="STRING" id="512565.AMIS_56780"/>
<feature type="transmembrane region" description="Helical" evidence="5">
    <location>
        <begin position="327"/>
        <end position="346"/>
    </location>
</feature>
<feature type="transmembrane region" description="Helical" evidence="5">
    <location>
        <begin position="98"/>
        <end position="119"/>
    </location>
</feature>
<gene>
    <name evidence="7" type="ordered locus">AMIS_56780</name>
</gene>
<feature type="transmembrane region" description="Helical" evidence="5">
    <location>
        <begin position="212"/>
        <end position="230"/>
    </location>
</feature>
<dbReference type="Proteomes" id="UP000007882">
    <property type="component" value="Chromosome"/>
</dbReference>
<feature type="transmembrane region" description="Helical" evidence="5">
    <location>
        <begin position="239"/>
        <end position="258"/>
    </location>
</feature>
<evidence type="ECO:0000256" key="5">
    <source>
        <dbReference type="SAM" id="Phobius"/>
    </source>
</evidence>
<feature type="transmembrane region" description="Helical" evidence="5">
    <location>
        <begin position="190"/>
        <end position="206"/>
    </location>
</feature>
<keyword evidence="4 5" id="KW-0472">Membrane</keyword>
<feature type="transmembrane region" description="Helical" evidence="5">
    <location>
        <begin position="131"/>
        <end position="147"/>
    </location>
</feature>
<feature type="transmembrane region" description="Helical" evidence="5">
    <location>
        <begin position="72"/>
        <end position="92"/>
    </location>
</feature>
<proteinExistence type="predicted"/>
<evidence type="ECO:0000313" key="8">
    <source>
        <dbReference type="Proteomes" id="UP000007882"/>
    </source>
</evidence>
<dbReference type="OrthoDB" id="3280688at2"/>
<dbReference type="InterPro" id="IPR007016">
    <property type="entry name" value="O-antigen_ligase-rel_domated"/>
</dbReference>
<dbReference type="PANTHER" id="PTHR37422:SF13">
    <property type="entry name" value="LIPOPOLYSACCHARIDE BIOSYNTHESIS PROTEIN PA4999-RELATED"/>
    <property type="match status" value="1"/>
</dbReference>
<name>I0HD11_ACTM4</name>
<keyword evidence="8" id="KW-1185">Reference proteome</keyword>
<evidence type="ECO:0000256" key="2">
    <source>
        <dbReference type="ARBA" id="ARBA00022692"/>
    </source>
</evidence>
<dbReference type="EMBL" id="AP012319">
    <property type="protein sequence ID" value="BAL90898.1"/>
    <property type="molecule type" value="Genomic_DNA"/>
</dbReference>
<comment type="subcellular location">
    <subcellularLocation>
        <location evidence="1">Membrane</location>
        <topology evidence="1">Multi-pass membrane protein</topology>
    </subcellularLocation>
</comment>
<evidence type="ECO:0000259" key="6">
    <source>
        <dbReference type="Pfam" id="PF04932"/>
    </source>
</evidence>
<feature type="transmembrane region" description="Helical" evidence="5">
    <location>
        <begin position="167"/>
        <end position="183"/>
    </location>
</feature>
<dbReference type="PATRIC" id="fig|512565.3.peg.5675"/>
<dbReference type="RefSeq" id="WP_014445786.1">
    <property type="nucleotide sequence ID" value="NC_017093.1"/>
</dbReference>
<evidence type="ECO:0000313" key="7">
    <source>
        <dbReference type="EMBL" id="BAL90898.1"/>
    </source>
</evidence>
<evidence type="ECO:0000256" key="3">
    <source>
        <dbReference type="ARBA" id="ARBA00022989"/>
    </source>
</evidence>
<dbReference type="eggNOG" id="COG3307">
    <property type="taxonomic scope" value="Bacteria"/>
</dbReference>
<keyword evidence="2 5" id="KW-0812">Transmembrane</keyword>
<dbReference type="Pfam" id="PF04932">
    <property type="entry name" value="Wzy_C"/>
    <property type="match status" value="1"/>
</dbReference>
<dbReference type="HOGENOM" id="CLU_673748_0_0_11"/>
<evidence type="ECO:0000256" key="1">
    <source>
        <dbReference type="ARBA" id="ARBA00004141"/>
    </source>
</evidence>
<dbReference type="AlphaFoldDB" id="I0HD11"/>
<protein>
    <submittedName>
        <fullName evidence="7">Putative O-antigen polymerase</fullName>
    </submittedName>
</protein>
<reference evidence="7 8" key="1">
    <citation type="submission" date="2012-02" db="EMBL/GenBank/DDBJ databases">
        <title>Complete genome sequence of Actinoplanes missouriensis 431 (= NBRC 102363).</title>
        <authorList>
            <person name="Ohnishi Y."/>
            <person name="Ishikawa J."/>
            <person name="Sekine M."/>
            <person name="Hosoyama A."/>
            <person name="Harada T."/>
            <person name="Narita H."/>
            <person name="Hata T."/>
            <person name="Konno Y."/>
            <person name="Tutikane K."/>
            <person name="Fujita N."/>
            <person name="Horinouchi S."/>
            <person name="Hayakawa M."/>
        </authorList>
    </citation>
    <scope>NUCLEOTIDE SEQUENCE [LARGE SCALE GENOMIC DNA]</scope>
    <source>
        <strain evidence="8">ATCC 14538 / DSM 43046 / CBS 188.64 / JCM 3121 / NBRC 102363 / NCIMB 12654 / NRRL B-3342 / UNCC 431</strain>
    </source>
</reference>
<dbReference type="PANTHER" id="PTHR37422">
    <property type="entry name" value="TEICHURONIC ACID BIOSYNTHESIS PROTEIN TUAE"/>
    <property type="match status" value="1"/>
</dbReference>